<feature type="transmembrane region" description="Helical" evidence="1">
    <location>
        <begin position="41"/>
        <end position="62"/>
    </location>
</feature>
<name>A0A5C6VDR4_9BACI</name>
<dbReference type="Proteomes" id="UP000321363">
    <property type="component" value="Unassembled WGS sequence"/>
</dbReference>
<feature type="transmembrane region" description="Helical" evidence="1">
    <location>
        <begin position="177"/>
        <end position="201"/>
    </location>
</feature>
<keyword evidence="4" id="KW-1185">Reference proteome</keyword>
<dbReference type="PIRSF" id="PIRSF026631">
    <property type="entry name" value="UCP026631"/>
    <property type="match status" value="1"/>
</dbReference>
<organism evidence="3 4">
    <name type="scientific">Metabacillus litoralis</name>
    <dbReference type="NCBI Taxonomy" id="152268"/>
    <lineage>
        <taxon>Bacteria</taxon>
        <taxon>Bacillati</taxon>
        <taxon>Bacillota</taxon>
        <taxon>Bacilli</taxon>
        <taxon>Bacillales</taxon>
        <taxon>Bacillaceae</taxon>
        <taxon>Metabacillus</taxon>
    </lineage>
</organism>
<reference evidence="3 4" key="1">
    <citation type="journal article" date="2005" name="Int. J. Syst. Evol. Microbiol.">
        <title>Bacillus litoralis sp. nov., isolated from a tidal flat of the Yellow Sea in Korea.</title>
        <authorList>
            <person name="Yoon J.H."/>
            <person name="Oh T.K."/>
        </authorList>
    </citation>
    <scope>NUCLEOTIDE SEQUENCE [LARGE SCALE GENOMIC DNA]</scope>
    <source>
        <strain evidence="3 4">SW-211</strain>
    </source>
</reference>
<keyword evidence="1" id="KW-1133">Transmembrane helix</keyword>
<protein>
    <submittedName>
        <fullName evidence="3">PH domain-containing protein</fullName>
    </submittedName>
</protein>
<dbReference type="Pfam" id="PF03703">
    <property type="entry name" value="bPH_2"/>
    <property type="match status" value="3"/>
</dbReference>
<accession>A0A5C6VDR4</accession>
<feature type="transmembrane region" description="Helical" evidence="1">
    <location>
        <begin position="221"/>
        <end position="246"/>
    </location>
</feature>
<dbReference type="InterPro" id="IPR005182">
    <property type="entry name" value="YdbS-like_PH"/>
</dbReference>
<proteinExistence type="predicted"/>
<keyword evidence="1" id="KW-0812">Transmembrane</keyword>
<dbReference type="PANTHER" id="PTHR34473">
    <property type="entry name" value="UPF0699 TRANSMEMBRANE PROTEIN YDBS"/>
    <property type="match status" value="1"/>
</dbReference>
<feature type="transmembrane region" description="Helical" evidence="1">
    <location>
        <begin position="12"/>
        <end position="35"/>
    </location>
</feature>
<evidence type="ECO:0000259" key="2">
    <source>
        <dbReference type="Pfam" id="PF03703"/>
    </source>
</evidence>
<dbReference type="AlphaFoldDB" id="A0A5C6VDR4"/>
<dbReference type="EMBL" id="VOQF01000023">
    <property type="protein sequence ID" value="TXC81865.1"/>
    <property type="molecule type" value="Genomic_DNA"/>
</dbReference>
<dbReference type="InterPro" id="IPR014529">
    <property type="entry name" value="UCP026631"/>
</dbReference>
<evidence type="ECO:0000313" key="4">
    <source>
        <dbReference type="Proteomes" id="UP000321363"/>
    </source>
</evidence>
<comment type="caution">
    <text evidence="3">The sequence shown here is derived from an EMBL/GenBank/DDBJ whole genome shotgun (WGS) entry which is preliminary data.</text>
</comment>
<sequence length="485" mass="55187">MMIFKPKRIHPVGMILSFAKMIKSYIIPAIIFFFVGVEETFNIYFIIGAICLVVIIVIVSVLEWLKFTYWIEDGEFRIEHGVIVKKKRYIPIERIQTINTSAGIVQQIFRLVKVQIETAGGGLEAEAVLTAISKNEADEIEQALSAYKNQLPEESIVESEVVDKPEHPTYKIKPRELFVAASTSSGIGVIISAVAAFLSQFEEFIPFEQLLNRFEFLTNASFTLYVILVFLAFFIAWILSIIGVLLKYAFFTVHKVEDDIKISRGIFEKRQISIPIARIQAIRVVQNPLRQLLGYSTVYIESAGGTAGDDGSASTILFPVISKKEVVELLSIYLPSFKVKEEVHSLPKRSMLRYIIRKCLLSLVIIIPLSSLFFPWGLLSVSLLLVGIYWGYQTFNDTGWSVIDNQLQLTYRFVSKSTILVRKNRIQSISHTKNFFQDKKLLRSFKVSIKSGILGKSFSIKDMDADDVEKLLSWYSYSPENKTRH</sequence>
<evidence type="ECO:0000313" key="3">
    <source>
        <dbReference type="EMBL" id="TXC81865.1"/>
    </source>
</evidence>
<feature type="domain" description="YdbS-like PH" evidence="2">
    <location>
        <begin position="64"/>
        <end position="142"/>
    </location>
</feature>
<gene>
    <name evidence="3" type="ORF">FS935_21750</name>
</gene>
<keyword evidence="1" id="KW-0472">Membrane</keyword>
<dbReference type="PANTHER" id="PTHR34473:SF2">
    <property type="entry name" value="UPF0699 TRANSMEMBRANE PROTEIN YDBT"/>
    <property type="match status" value="1"/>
</dbReference>
<feature type="domain" description="YdbS-like PH" evidence="2">
    <location>
        <begin position="398"/>
        <end position="475"/>
    </location>
</feature>
<feature type="transmembrane region" description="Helical" evidence="1">
    <location>
        <begin position="359"/>
        <end position="392"/>
    </location>
</feature>
<evidence type="ECO:0000256" key="1">
    <source>
        <dbReference type="SAM" id="Phobius"/>
    </source>
</evidence>
<feature type="domain" description="YdbS-like PH" evidence="2">
    <location>
        <begin position="257"/>
        <end position="331"/>
    </location>
</feature>